<dbReference type="GO" id="GO:0009507">
    <property type="term" value="C:chloroplast"/>
    <property type="evidence" value="ECO:0007669"/>
    <property type="project" value="TreeGrafter"/>
</dbReference>
<reference evidence="2" key="1">
    <citation type="submission" date="2013-08" db="EMBL/GenBank/DDBJ databases">
        <title>Oryza genome evolution.</title>
        <authorList>
            <person name="Wing R.A."/>
            <person name="Panaud O."/>
            <person name="Oliveira A.C."/>
        </authorList>
    </citation>
    <scope>NUCLEOTIDE SEQUENCE</scope>
</reference>
<dbReference type="Gramene" id="OGLUM01G32360.1">
    <property type="protein sequence ID" value="OGLUM01G32360.1"/>
    <property type="gene ID" value="OGLUM01G32360"/>
</dbReference>
<dbReference type="SUPFAM" id="SSF51621">
    <property type="entry name" value="Phosphoenolpyruvate/pyruvate domain"/>
    <property type="match status" value="1"/>
</dbReference>
<organism evidence="2">
    <name type="scientific">Oryza glumipatula</name>
    <dbReference type="NCBI Taxonomy" id="40148"/>
    <lineage>
        <taxon>Eukaryota</taxon>
        <taxon>Viridiplantae</taxon>
        <taxon>Streptophyta</taxon>
        <taxon>Embryophyta</taxon>
        <taxon>Tracheophyta</taxon>
        <taxon>Spermatophyta</taxon>
        <taxon>Magnoliopsida</taxon>
        <taxon>Liliopsida</taxon>
        <taxon>Poales</taxon>
        <taxon>Poaceae</taxon>
        <taxon>BOP clade</taxon>
        <taxon>Oryzoideae</taxon>
        <taxon>Oryzeae</taxon>
        <taxon>Oryzinae</taxon>
        <taxon>Oryza</taxon>
    </lineage>
</organism>
<dbReference type="GO" id="GO:0015977">
    <property type="term" value="P:carbon fixation"/>
    <property type="evidence" value="ECO:0007669"/>
    <property type="project" value="InterPro"/>
</dbReference>
<dbReference type="Pfam" id="PF00311">
    <property type="entry name" value="PEPcase"/>
    <property type="match status" value="1"/>
</dbReference>
<dbReference type="Proteomes" id="UP000026961">
    <property type="component" value="Chromosome 1"/>
</dbReference>
<dbReference type="AlphaFoldDB" id="A0A0D9YDY0"/>
<dbReference type="PANTHER" id="PTHR30523">
    <property type="entry name" value="PHOSPHOENOLPYRUVATE CARBOXYLASE"/>
    <property type="match status" value="1"/>
</dbReference>
<dbReference type="STRING" id="40148.A0A0D9YDY0"/>
<dbReference type="InterPro" id="IPR021135">
    <property type="entry name" value="PEP_COase"/>
</dbReference>
<feature type="region of interest" description="Disordered" evidence="1">
    <location>
        <begin position="1"/>
        <end position="21"/>
    </location>
</feature>
<reference evidence="2" key="2">
    <citation type="submission" date="2015-04" db="UniProtKB">
        <authorList>
            <consortium name="EnsemblPlants"/>
        </authorList>
    </citation>
    <scope>IDENTIFICATION</scope>
</reference>
<dbReference type="GO" id="GO:0006099">
    <property type="term" value="P:tricarboxylic acid cycle"/>
    <property type="evidence" value="ECO:0007669"/>
    <property type="project" value="InterPro"/>
</dbReference>
<dbReference type="GO" id="GO:0008964">
    <property type="term" value="F:phosphoenolpyruvate carboxylase activity"/>
    <property type="evidence" value="ECO:0007669"/>
    <property type="project" value="InterPro"/>
</dbReference>
<protein>
    <submittedName>
        <fullName evidence="2">Uncharacterized protein</fullName>
    </submittedName>
</protein>
<sequence>MDAIQAGFRTDKIRTTQPTPQDEMRAGMSYFHETIWKGVPKFLRQLDTALKNIGIDEHVPYDDKQLERLIHLTILRTAQDCLILYYELRRETCYLMRMKKPSRILEIVVSTDLWPKLWKHC</sequence>
<evidence type="ECO:0000256" key="1">
    <source>
        <dbReference type="SAM" id="MobiDB-lite"/>
    </source>
</evidence>
<dbReference type="InterPro" id="IPR015813">
    <property type="entry name" value="Pyrv/PenolPyrv_kinase-like_dom"/>
</dbReference>
<name>A0A0D9YDY0_9ORYZ</name>
<dbReference type="GO" id="GO:0048046">
    <property type="term" value="C:apoplast"/>
    <property type="evidence" value="ECO:0007669"/>
    <property type="project" value="TreeGrafter"/>
</dbReference>
<dbReference type="GO" id="GO:0005829">
    <property type="term" value="C:cytosol"/>
    <property type="evidence" value="ECO:0007669"/>
    <property type="project" value="TreeGrafter"/>
</dbReference>
<reference evidence="2" key="3">
    <citation type="submission" date="2018-05" db="EMBL/GenBank/DDBJ databases">
        <title>OgluRS3 (Oryza glumaepatula Reference Sequence Version 3).</title>
        <authorList>
            <person name="Zhang J."/>
            <person name="Kudrna D."/>
            <person name="Lee S."/>
            <person name="Talag J."/>
            <person name="Welchert J."/>
            <person name="Wing R.A."/>
        </authorList>
    </citation>
    <scope>NUCLEOTIDE SEQUENCE [LARGE SCALE GENOMIC DNA]</scope>
</reference>
<accession>A0A0D9YDY0</accession>
<evidence type="ECO:0000313" key="2">
    <source>
        <dbReference type="EnsemblPlants" id="OGLUM01G32360.1"/>
    </source>
</evidence>
<proteinExistence type="predicted"/>
<dbReference type="HOGENOM" id="CLU_2041669_0_0_1"/>
<dbReference type="PANTHER" id="PTHR30523:SF33">
    <property type="entry name" value="PHOSPHOENOLPYRUVATE CARBOXYLASE 3"/>
    <property type="match status" value="1"/>
</dbReference>
<evidence type="ECO:0000313" key="3">
    <source>
        <dbReference type="Proteomes" id="UP000026961"/>
    </source>
</evidence>
<dbReference type="EnsemblPlants" id="OGLUM01G32360.1">
    <property type="protein sequence ID" value="OGLUM01G32360.1"/>
    <property type="gene ID" value="OGLUM01G32360"/>
</dbReference>
<dbReference type="GO" id="GO:0048366">
    <property type="term" value="P:leaf development"/>
    <property type="evidence" value="ECO:0007669"/>
    <property type="project" value="TreeGrafter"/>
</dbReference>
<keyword evidence="3" id="KW-1185">Reference proteome</keyword>